<proteinExistence type="predicted"/>
<feature type="non-terminal residue" evidence="1">
    <location>
        <position position="1"/>
    </location>
</feature>
<dbReference type="EMBL" id="HACA01011681">
    <property type="protein sequence ID" value="CDW29042.1"/>
    <property type="molecule type" value="Transcribed_RNA"/>
</dbReference>
<dbReference type="AlphaFoldDB" id="A0A0K2TTP8"/>
<organism evidence="1">
    <name type="scientific">Lepeophtheirus salmonis</name>
    <name type="common">Salmon louse</name>
    <name type="synonym">Caligus salmonis</name>
    <dbReference type="NCBI Taxonomy" id="72036"/>
    <lineage>
        <taxon>Eukaryota</taxon>
        <taxon>Metazoa</taxon>
        <taxon>Ecdysozoa</taxon>
        <taxon>Arthropoda</taxon>
        <taxon>Crustacea</taxon>
        <taxon>Multicrustacea</taxon>
        <taxon>Hexanauplia</taxon>
        <taxon>Copepoda</taxon>
        <taxon>Siphonostomatoida</taxon>
        <taxon>Caligidae</taxon>
        <taxon>Lepeophtheirus</taxon>
    </lineage>
</organism>
<name>A0A0K2TTP8_LEPSM</name>
<sequence length="56" mass="6163">QTGCNLPPIHVISSETPSTIDTVYIPAHGLYNELTRLKNGLYPPLIHVDGVYDDIT</sequence>
<reference evidence="1" key="1">
    <citation type="submission" date="2014-05" db="EMBL/GenBank/DDBJ databases">
        <authorList>
            <person name="Chronopoulou M."/>
        </authorList>
    </citation>
    <scope>NUCLEOTIDE SEQUENCE</scope>
    <source>
        <tissue evidence="1">Whole organism</tissue>
    </source>
</reference>
<evidence type="ECO:0000313" key="1">
    <source>
        <dbReference type="EMBL" id="CDW29042.1"/>
    </source>
</evidence>
<accession>A0A0K2TTP8</accession>
<protein>
    <submittedName>
        <fullName evidence="1">Uncharacterized protein</fullName>
    </submittedName>
</protein>